<keyword evidence="1" id="KW-1133">Transmembrane helix</keyword>
<gene>
    <name evidence="2" type="ORF">MENT_LOCUS43011</name>
</gene>
<keyword evidence="1" id="KW-0472">Membrane</keyword>
<dbReference type="Pfam" id="PF10320">
    <property type="entry name" value="7TM_GPCR_Srsx"/>
    <property type="match status" value="1"/>
</dbReference>
<dbReference type="EMBL" id="CAJEWN010000795">
    <property type="protein sequence ID" value="CAD2190236.1"/>
    <property type="molecule type" value="Genomic_DNA"/>
</dbReference>
<feature type="transmembrane region" description="Helical" evidence="1">
    <location>
        <begin position="71"/>
        <end position="97"/>
    </location>
</feature>
<reference evidence="2 3" key="1">
    <citation type="submission" date="2020-08" db="EMBL/GenBank/DDBJ databases">
        <authorList>
            <person name="Koutsovoulos G."/>
            <person name="Danchin GJ E."/>
        </authorList>
    </citation>
    <scope>NUCLEOTIDE SEQUENCE [LARGE SCALE GENOMIC DNA]</scope>
</reference>
<proteinExistence type="predicted"/>
<evidence type="ECO:0000313" key="2">
    <source>
        <dbReference type="EMBL" id="CAD2190236.1"/>
    </source>
</evidence>
<dbReference type="InterPro" id="IPR019424">
    <property type="entry name" value="7TM_GPCR_Srsx"/>
</dbReference>
<keyword evidence="1" id="KW-0812">Transmembrane</keyword>
<sequence>MYILMGSDRLFAIAFPIFYKNLNKKSYIIIHLATLFIFDITIFLYGILPIFEYKNILVTGNPLDHTLFLSSINPIASVVPLIIFVISALIYLIIAILTKYKAGSFFKQFGHF</sequence>
<comment type="caution">
    <text evidence="2">The sequence shown here is derived from an EMBL/GenBank/DDBJ whole genome shotgun (WGS) entry which is preliminary data.</text>
</comment>
<name>A0A6V7WTV4_MELEN</name>
<feature type="transmembrane region" description="Helical" evidence="1">
    <location>
        <begin position="27"/>
        <end position="51"/>
    </location>
</feature>
<dbReference type="AlphaFoldDB" id="A0A6V7WTV4"/>
<evidence type="ECO:0000256" key="1">
    <source>
        <dbReference type="SAM" id="Phobius"/>
    </source>
</evidence>
<protein>
    <submittedName>
        <fullName evidence="2">Uncharacterized protein</fullName>
    </submittedName>
</protein>
<accession>A0A6V7WTV4</accession>
<organism evidence="2 3">
    <name type="scientific">Meloidogyne enterolobii</name>
    <name type="common">Root-knot nematode worm</name>
    <name type="synonym">Meloidogyne mayaguensis</name>
    <dbReference type="NCBI Taxonomy" id="390850"/>
    <lineage>
        <taxon>Eukaryota</taxon>
        <taxon>Metazoa</taxon>
        <taxon>Ecdysozoa</taxon>
        <taxon>Nematoda</taxon>
        <taxon>Chromadorea</taxon>
        <taxon>Rhabditida</taxon>
        <taxon>Tylenchina</taxon>
        <taxon>Tylenchomorpha</taxon>
        <taxon>Tylenchoidea</taxon>
        <taxon>Meloidogynidae</taxon>
        <taxon>Meloidogyninae</taxon>
        <taxon>Meloidogyne</taxon>
    </lineage>
</organism>
<dbReference type="Proteomes" id="UP000580250">
    <property type="component" value="Unassembled WGS sequence"/>
</dbReference>
<evidence type="ECO:0000313" key="3">
    <source>
        <dbReference type="Proteomes" id="UP000580250"/>
    </source>
</evidence>